<accession>A0A4T4BQJ1</accession>
<evidence type="ECO:0000313" key="3">
    <source>
        <dbReference type="Proteomes" id="UP000327073"/>
    </source>
</evidence>
<gene>
    <name evidence="2" type="ORF">F7F11_24835</name>
</gene>
<name>A0A4T4BQJ1_ECOLX</name>
<evidence type="ECO:0000256" key="1">
    <source>
        <dbReference type="SAM" id="MobiDB-lite"/>
    </source>
</evidence>
<dbReference type="EMBL" id="VZEL01000046">
    <property type="protein sequence ID" value="KAB0121625.1"/>
    <property type="molecule type" value="Genomic_DNA"/>
</dbReference>
<proteinExistence type="predicted"/>
<dbReference type="Proteomes" id="UP000327073">
    <property type="component" value="Unassembled WGS sequence"/>
</dbReference>
<dbReference type="AlphaFoldDB" id="A0A4T4BQJ1"/>
<evidence type="ECO:0000313" key="2">
    <source>
        <dbReference type="EMBL" id="KAB0121625.1"/>
    </source>
</evidence>
<feature type="region of interest" description="Disordered" evidence="1">
    <location>
        <begin position="1"/>
        <end position="33"/>
    </location>
</feature>
<protein>
    <submittedName>
        <fullName evidence="2">Uncharacterized protein</fullName>
    </submittedName>
</protein>
<sequence>MRISAGNNRTGMNSTGHFYREERTAEGGGRQVQKNRLVRPVFLRFRGGVGGSDRRKSLFN</sequence>
<comment type="caution">
    <text evidence="2">The sequence shown here is derived from an EMBL/GenBank/DDBJ whole genome shotgun (WGS) entry which is preliminary data.</text>
</comment>
<organism evidence="2 3">
    <name type="scientific">Escherichia coli</name>
    <dbReference type="NCBI Taxonomy" id="562"/>
    <lineage>
        <taxon>Bacteria</taxon>
        <taxon>Pseudomonadati</taxon>
        <taxon>Pseudomonadota</taxon>
        <taxon>Gammaproteobacteria</taxon>
        <taxon>Enterobacterales</taxon>
        <taxon>Enterobacteriaceae</taxon>
        <taxon>Escherichia</taxon>
    </lineage>
</organism>
<feature type="compositionally biased region" description="Polar residues" evidence="1">
    <location>
        <begin position="1"/>
        <end position="16"/>
    </location>
</feature>
<reference evidence="2 3" key="1">
    <citation type="submission" date="2019-03" db="EMBL/GenBank/DDBJ databases">
        <title>Whole Genome Sequencing of Shiga-Toxin Escherichia coli Strains from Nebraska.</title>
        <authorList>
            <person name="Abdalhamid B."/>
            <person name="Mccutchen E.L."/>
            <person name="Bouska A.C."/>
            <person name="Hinrichs S.H."/>
            <person name="Iwen P.C."/>
        </authorList>
    </citation>
    <scope>NUCLEOTIDE SEQUENCE [LARGE SCALE GENOMIC DNA]</scope>
    <source>
        <strain evidence="2 3">STEC_170836</strain>
    </source>
</reference>